<sequence length="88" mass="9609">MCAATLLSTTSLYTAVAAVRVSAASSQFLPCSRRKHINLTEQLNNAYSLAFCPAANLSLQSKAISSPDQHTKKKKIISNIFIINHLFQ</sequence>
<evidence type="ECO:0000313" key="2">
    <source>
        <dbReference type="EMBL" id="KOF98649.1"/>
    </source>
</evidence>
<feature type="chain" id="PRO_5005584259" description="Secreted protein" evidence="1">
    <location>
        <begin position="19"/>
        <end position="88"/>
    </location>
</feature>
<evidence type="ECO:0000256" key="1">
    <source>
        <dbReference type="SAM" id="SignalP"/>
    </source>
</evidence>
<organism evidence="2">
    <name type="scientific">Octopus bimaculoides</name>
    <name type="common">California two-spotted octopus</name>
    <dbReference type="NCBI Taxonomy" id="37653"/>
    <lineage>
        <taxon>Eukaryota</taxon>
        <taxon>Metazoa</taxon>
        <taxon>Spiralia</taxon>
        <taxon>Lophotrochozoa</taxon>
        <taxon>Mollusca</taxon>
        <taxon>Cephalopoda</taxon>
        <taxon>Coleoidea</taxon>
        <taxon>Octopodiformes</taxon>
        <taxon>Octopoda</taxon>
        <taxon>Incirrata</taxon>
        <taxon>Octopodidae</taxon>
        <taxon>Octopus</taxon>
    </lineage>
</organism>
<dbReference type="AlphaFoldDB" id="A0A0L8IB76"/>
<accession>A0A0L8IB76</accession>
<proteinExistence type="predicted"/>
<keyword evidence="1" id="KW-0732">Signal</keyword>
<protein>
    <recommendedName>
        <fullName evidence="3">Secreted protein</fullName>
    </recommendedName>
</protein>
<dbReference type="EMBL" id="KQ416099">
    <property type="protein sequence ID" value="KOF98649.1"/>
    <property type="molecule type" value="Genomic_DNA"/>
</dbReference>
<evidence type="ECO:0008006" key="3">
    <source>
        <dbReference type="Google" id="ProtNLM"/>
    </source>
</evidence>
<gene>
    <name evidence="2" type="ORF">OCBIM_22023832mg</name>
</gene>
<reference evidence="2" key="1">
    <citation type="submission" date="2015-07" db="EMBL/GenBank/DDBJ databases">
        <title>MeaNS - Measles Nucleotide Surveillance Program.</title>
        <authorList>
            <person name="Tran T."/>
            <person name="Druce J."/>
        </authorList>
    </citation>
    <scope>NUCLEOTIDE SEQUENCE</scope>
    <source>
        <strain evidence="2">UCB-OBI-ISO-001</strain>
        <tissue evidence="2">Gonad</tissue>
    </source>
</reference>
<name>A0A0L8IB76_OCTBM</name>
<feature type="signal peptide" evidence="1">
    <location>
        <begin position="1"/>
        <end position="18"/>
    </location>
</feature>